<dbReference type="InterPro" id="IPR034016">
    <property type="entry name" value="M1_APN-typ"/>
</dbReference>
<dbReference type="SUPFAM" id="SSF63737">
    <property type="entry name" value="Leukotriene A4 hydrolase N-terminal domain"/>
    <property type="match status" value="1"/>
</dbReference>
<dbReference type="GO" id="GO:0006508">
    <property type="term" value="P:proteolysis"/>
    <property type="evidence" value="ECO:0007669"/>
    <property type="project" value="UniProtKB-KW"/>
</dbReference>
<dbReference type="InterPro" id="IPR045357">
    <property type="entry name" value="Aminopeptidase_N-like_N"/>
</dbReference>
<feature type="compositionally biased region" description="Polar residues" evidence="11">
    <location>
        <begin position="1348"/>
        <end position="1357"/>
    </location>
</feature>
<feature type="site" description="Transition state stabilizer" evidence="10">
    <location>
        <position position="492"/>
    </location>
</feature>
<evidence type="ECO:0000313" key="13">
    <source>
        <dbReference type="EMBL" id="KAL0510558.1"/>
    </source>
</evidence>
<gene>
    <name evidence="13" type="ORF">Q4I31_001936</name>
</gene>
<feature type="binding site" evidence="9">
    <location>
        <position position="428"/>
    </location>
    <ligand>
        <name>Zn(2+)</name>
        <dbReference type="ChEBI" id="CHEBI:29105"/>
        <note>catalytic</note>
    </ligand>
</feature>
<keyword evidence="14" id="KW-1185">Reference proteome</keyword>
<organism evidence="13 14">
    <name type="scientific">Leishmania lindenbergi</name>
    <dbReference type="NCBI Taxonomy" id="651832"/>
    <lineage>
        <taxon>Eukaryota</taxon>
        <taxon>Discoba</taxon>
        <taxon>Euglenozoa</taxon>
        <taxon>Kinetoplastea</taxon>
        <taxon>Metakinetoplastina</taxon>
        <taxon>Trypanosomatida</taxon>
        <taxon>Trypanosomatidae</taxon>
        <taxon>Leishmaniinae</taxon>
        <taxon>Leishmania</taxon>
    </lineage>
</organism>
<dbReference type="InterPro" id="IPR050344">
    <property type="entry name" value="Peptidase_M1_aminopeptidases"/>
</dbReference>
<evidence type="ECO:0000256" key="1">
    <source>
        <dbReference type="ARBA" id="ARBA00010136"/>
    </source>
</evidence>
<sequence length="1375" mass="150427">MVGMSSSMSLPPVPEAVLEGLLSPAFRMPLCVLPQHYALEFQPDAQHSAFLGSVYITLRVLEAPAHPFHHLILHALGLRVEASSIRVFVPTDPSSVFGDAVLPAHPSHHLGDEMSRQRPFRMEEGRYVACQSLNTIDISETVLLSFAECLPSEVGDTFTLIVDRFGGVIETPPEMEGLFHSNSTDATVLSTHLEPTGARRLYPCFDEPAIQATFQLSVIAAAAQTVLSNTEVEADITVASLPYVVQARQGMSEDTDDLRGEAMASLTCASPSRQPSPPAASWHCIRFQITPPLHTCIVGFHVGRFTFLEQRSPRSRVLCRVVLPHTEPSSSGCFALDLATKAVDFFADFFGVRLPLRKLDVVGVEAFSVLGMENWGMINLLKDYLVVTATTPLERRQRLTRLIGHEICHQWFGDWISIEWWNCLWLKEGMCRYLEYFFSNAVFPGWGLWNEFLCNIMSGALLADADPRETHPVDCCNPAPRRIYDSFDAISYGKGACVLRMLFSIIGVEWLKRATHLLMMRFAGRAINAKDLGDCIVDTAEERCSGEAQRQHFKAICSCLRMMETVSHPYLYIYQGPDESYTITQYISPSKRHGLLIEYLEQQRSRENAPVIDLFSAPVHASFEWTPETTLRRFTASFSIPLRTVQWTPSGHSNMHLIFLEEVEHHSAYPASASTLMATRGTLLTPPAAVHGHAGTETGAVPGAVTSSPPYQTPPLSPPFGAPSGTCYFNQGGSGFFQCDYDAATWRRLFEFIALFSEEDRMITTMHFINFAKAQLGHQPGDTGDRCTLFFEWLLHLTGTPGAMNSFLWELVTKALMTLVQLVQSHYCHSIVKEFVNTLYVPLQRRCALSFFAQENTASFQSSAHLSRQLVLRILQLLCLCNNPAVMEEAEKAAQWSLATLLSPDDSSLHTSSSLFSTAAGGTGKEAFGSGVAYPRNTSTSASPGHPSDSGVSAGFPLSAEIATVRSSGPSLPLTLTPAAVVRPLRDVSAPPATPTGNIANSYSHGSVKLASSPVKVLNVSNESILGYAASSVPHSGLLLSSAPVAEPGSSDLFDATYTNPSGGVGGGSSAKSTNLHSHLCQLTGDFHIDDPSHIEAGSIALTHLVTQGRLAYWVAAAAVAVELLRLNRDELERVGAMPVPVARMAKVSPEQRRRVLQLVLPPVFALNQKSAFPFMEKVFYAAPVLESSIVMGLYRNSCFFSHLLSNRQLMTDRHTLEFILRYGAEVCANGYVVAQLKLLVYACLSVHSPALTASVEQYKGVEFADSSQPTDSFSSRKCSSKSSSPGTSSNSAAVSERSALRARYPAVVEVLDCMESNCVWMDYCSSYYDQFLFEKLHSAARQPMRNGGSTPVQSSIPLGDASDSPCETFDDVST</sequence>
<comment type="similarity">
    <text evidence="1">Belongs to the peptidase M1 family.</text>
</comment>
<evidence type="ECO:0000256" key="11">
    <source>
        <dbReference type="SAM" id="MobiDB-lite"/>
    </source>
</evidence>
<dbReference type="InterPro" id="IPR042097">
    <property type="entry name" value="Aminopeptidase_N-like_N_sf"/>
</dbReference>
<accession>A0AAW3APL6</accession>
<evidence type="ECO:0000256" key="7">
    <source>
        <dbReference type="ARBA" id="ARBA00023049"/>
    </source>
</evidence>
<feature type="binding site" evidence="9">
    <location>
        <position position="405"/>
    </location>
    <ligand>
        <name>Zn(2+)</name>
        <dbReference type="ChEBI" id="CHEBI:29105"/>
        <note>catalytic</note>
    </ligand>
</feature>
<dbReference type="InterPro" id="IPR027268">
    <property type="entry name" value="Peptidase_M4/M1_CTD_sf"/>
</dbReference>
<dbReference type="FunFam" id="1.10.390.10:FF:000013">
    <property type="entry name" value="Aminopeptidase N"/>
    <property type="match status" value="1"/>
</dbReference>
<feature type="active site" description="Proton acceptor" evidence="8">
    <location>
        <position position="406"/>
    </location>
</feature>
<evidence type="ECO:0000256" key="3">
    <source>
        <dbReference type="ARBA" id="ARBA00022670"/>
    </source>
</evidence>
<dbReference type="CDD" id="cd09601">
    <property type="entry name" value="M1_APN-Q_like"/>
    <property type="match status" value="1"/>
</dbReference>
<keyword evidence="4 9" id="KW-0479">Metal-binding</keyword>
<evidence type="ECO:0000313" key="14">
    <source>
        <dbReference type="Proteomes" id="UP001500131"/>
    </source>
</evidence>
<keyword evidence="5" id="KW-0378">Hydrolase</keyword>
<dbReference type="PANTHER" id="PTHR11533:SF299">
    <property type="entry name" value="AMINOPEPTIDASE"/>
    <property type="match status" value="1"/>
</dbReference>
<evidence type="ECO:0000256" key="9">
    <source>
        <dbReference type="PIRSR" id="PIRSR634016-3"/>
    </source>
</evidence>
<name>A0AAW3APL6_9TRYP</name>
<dbReference type="PROSITE" id="PS50835">
    <property type="entry name" value="IG_LIKE"/>
    <property type="match status" value="1"/>
</dbReference>
<feature type="region of interest" description="Disordered" evidence="11">
    <location>
        <begin position="1266"/>
        <end position="1293"/>
    </location>
</feature>
<proteinExistence type="inferred from homology"/>
<dbReference type="InterPro" id="IPR014782">
    <property type="entry name" value="Peptidase_M1_dom"/>
</dbReference>
<dbReference type="PANTHER" id="PTHR11533">
    <property type="entry name" value="PROTEASE M1 ZINC METALLOPROTEASE"/>
    <property type="match status" value="1"/>
</dbReference>
<reference evidence="13 14" key="1">
    <citation type="submission" date="2024-02" db="EMBL/GenBank/DDBJ databases">
        <title>FIRST GENOME SEQUENCES OF Leishmania (Viannia) shawi, Leishmania (Viannia) lindenbergi AND Leishmania (Viannia) utingensis.</title>
        <authorList>
            <person name="Resadore F."/>
            <person name="Custodio M.G.F."/>
            <person name="Boite M.C."/>
            <person name="Cupolillo E."/>
            <person name="Ferreira G.E.M."/>
        </authorList>
    </citation>
    <scope>NUCLEOTIDE SEQUENCE [LARGE SCALE GENOMIC DNA]</scope>
    <source>
        <strain evidence="13 14">MHOM/BR/1966/M15733</strain>
    </source>
</reference>
<feature type="region of interest" description="Disordered" evidence="11">
    <location>
        <begin position="930"/>
        <end position="953"/>
    </location>
</feature>
<comment type="cofactor">
    <cofactor evidence="9">
        <name>Zn(2+)</name>
        <dbReference type="ChEBI" id="CHEBI:29105"/>
    </cofactor>
    <text evidence="9">Binds 1 zinc ion per subunit.</text>
</comment>
<evidence type="ECO:0000259" key="12">
    <source>
        <dbReference type="PROSITE" id="PS50835"/>
    </source>
</evidence>
<comment type="caution">
    <text evidence="13">The sequence shown here is derived from an EMBL/GenBank/DDBJ whole genome shotgun (WGS) entry which is preliminary data.</text>
</comment>
<dbReference type="Gene3D" id="2.60.40.1730">
    <property type="entry name" value="tricorn interacting facor f3 domain"/>
    <property type="match status" value="1"/>
</dbReference>
<dbReference type="GO" id="GO:0042277">
    <property type="term" value="F:peptide binding"/>
    <property type="evidence" value="ECO:0007669"/>
    <property type="project" value="TreeGrafter"/>
</dbReference>
<keyword evidence="6 9" id="KW-0862">Zinc</keyword>
<dbReference type="InterPro" id="IPR007110">
    <property type="entry name" value="Ig-like_dom"/>
</dbReference>
<dbReference type="EMBL" id="JBAMZK010000013">
    <property type="protein sequence ID" value="KAL0510558.1"/>
    <property type="molecule type" value="Genomic_DNA"/>
</dbReference>
<dbReference type="GO" id="GO:0008270">
    <property type="term" value="F:zinc ion binding"/>
    <property type="evidence" value="ECO:0007669"/>
    <property type="project" value="InterPro"/>
</dbReference>
<feature type="domain" description="Ig-like" evidence="12">
    <location>
        <begin position="242"/>
        <end position="282"/>
    </location>
</feature>
<keyword evidence="2" id="KW-0031">Aminopeptidase</keyword>
<evidence type="ECO:0000256" key="4">
    <source>
        <dbReference type="ARBA" id="ARBA00022723"/>
    </source>
</evidence>
<evidence type="ECO:0000256" key="10">
    <source>
        <dbReference type="PIRSR" id="PIRSR634016-4"/>
    </source>
</evidence>
<feature type="compositionally biased region" description="Low complexity" evidence="11">
    <location>
        <begin position="1273"/>
        <end position="1293"/>
    </location>
</feature>
<evidence type="ECO:0000256" key="5">
    <source>
        <dbReference type="ARBA" id="ARBA00022801"/>
    </source>
</evidence>
<evidence type="ECO:0000256" key="6">
    <source>
        <dbReference type="ARBA" id="ARBA00022833"/>
    </source>
</evidence>
<feature type="region of interest" description="Disordered" evidence="11">
    <location>
        <begin position="1343"/>
        <end position="1375"/>
    </location>
</feature>
<keyword evidence="7" id="KW-0482">Metalloprotease</keyword>
<dbReference type="GO" id="GO:0005615">
    <property type="term" value="C:extracellular space"/>
    <property type="evidence" value="ECO:0007669"/>
    <property type="project" value="TreeGrafter"/>
</dbReference>
<keyword evidence="3" id="KW-0645">Protease</keyword>
<dbReference type="GO" id="GO:0016020">
    <property type="term" value="C:membrane"/>
    <property type="evidence" value="ECO:0007669"/>
    <property type="project" value="TreeGrafter"/>
</dbReference>
<evidence type="ECO:0000256" key="2">
    <source>
        <dbReference type="ARBA" id="ARBA00022438"/>
    </source>
</evidence>
<dbReference type="GO" id="GO:0005737">
    <property type="term" value="C:cytoplasm"/>
    <property type="evidence" value="ECO:0007669"/>
    <property type="project" value="TreeGrafter"/>
</dbReference>
<dbReference type="Proteomes" id="UP001500131">
    <property type="component" value="Unassembled WGS sequence"/>
</dbReference>
<dbReference type="Pfam" id="PF17900">
    <property type="entry name" value="Peptidase_M1_N"/>
    <property type="match status" value="1"/>
</dbReference>
<evidence type="ECO:0000256" key="8">
    <source>
        <dbReference type="PIRSR" id="PIRSR634016-1"/>
    </source>
</evidence>
<feature type="binding site" evidence="9">
    <location>
        <position position="409"/>
    </location>
    <ligand>
        <name>Zn(2+)</name>
        <dbReference type="ChEBI" id="CHEBI:29105"/>
        <note>catalytic</note>
    </ligand>
</feature>
<dbReference type="Gene3D" id="1.10.390.10">
    <property type="entry name" value="Neutral Protease Domain 2"/>
    <property type="match status" value="1"/>
</dbReference>
<dbReference type="SUPFAM" id="SSF55486">
    <property type="entry name" value="Metalloproteases ('zincins'), catalytic domain"/>
    <property type="match status" value="1"/>
</dbReference>
<protein>
    <submittedName>
        <fullName evidence="13">Peptidase M1 N-terminal domain/Peptidase family M1 domain containing protein</fullName>
    </submittedName>
</protein>
<dbReference type="GO" id="GO:0070006">
    <property type="term" value="F:metalloaminopeptidase activity"/>
    <property type="evidence" value="ECO:0007669"/>
    <property type="project" value="TreeGrafter"/>
</dbReference>
<dbReference type="GO" id="GO:0043171">
    <property type="term" value="P:peptide catabolic process"/>
    <property type="evidence" value="ECO:0007669"/>
    <property type="project" value="TreeGrafter"/>
</dbReference>
<dbReference type="Pfam" id="PF01433">
    <property type="entry name" value="Peptidase_M1"/>
    <property type="match status" value="1"/>
</dbReference>